<evidence type="ECO:0000313" key="3">
    <source>
        <dbReference type="Proteomes" id="UP000184758"/>
    </source>
</evidence>
<accession>A0A1N6HJU4</accession>
<dbReference type="Proteomes" id="UP000184758">
    <property type="component" value="Unassembled WGS sequence"/>
</dbReference>
<protein>
    <submittedName>
        <fullName evidence="2">Uncharacterized protein</fullName>
    </submittedName>
</protein>
<keyword evidence="1" id="KW-1133">Transmembrane helix</keyword>
<evidence type="ECO:0000313" key="2">
    <source>
        <dbReference type="EMBL" id="SIO20040.1"/>
    </source>
</evidence>
<keyword evidence="1" id="KW-0472">Membrane</keyword>
<keyword evidence="1" id="KW-0812">Transmembrane</keyword>
<sequence>MKNKKEIGMISLKFLITISIGLFSSFSAFLILQYFHLSMNFEAVTNFLITSIVKLS</sequence>
<name>A0A1N6HJU4_9LACT</name>
<dbReference type="EMBL" id="FSRN01000001">
    <property type="protein sequence ID" value="SIO20040.1"/>
    <property type="molecule type" value="Genomic_DNA"/>
</dbReference>
<gene>
    <name evidence="2" type="ORF">SAMN05878443_1904</name>
</gene>
<organism evidence="2 3">
    <name type="scientific">Carnobacterium alterfunditum</name>
    <dbReference type="NCBI Taxonomy" id="28230"/>
    <lineage>
        <taxon>Bacteria</taxon>
        <taxon>Bacillati</taxon>
        <taxon>Bacillota</taxon>
        <taxon>Bacilli</taxon>
        <taxon>Lactobacillales</taxon>
        <taxon>Carnobacteriaceae</taxon>
        <taxon>Carnobacterium</taxon>
    </lineage>
</organism>
<keyword evidence="3" id="KW-1185">Reference proteome</keyword>
<dbReference type="AlphaFoldDB" id="A0A1N6HJU4"/>
<proteinExistence type="predicted"/>
<evidence type="ECO:0000256" key="1">
    <source>
        <dbReference type="SAM" id="Phobius"/>
    </source>
</evidence>
<reference evidence="3" key="1">
    <citation type="submission" date="2016-11" db="EMBL/GenBank/DDBJ databases">
        <authorList>
            <person name="Varghese N."/>
            <person name="Submissions S."/>
        </authorList>
    </citation>
    <scope>NUCLEOTIDE SEQUENCE [LARGE SCALE GENOMIC DNA]</scope>
    <source>
        <strain evidence="3">313</strain>
    </source>
</reference>
<dbReference type="STRING" id="28230.SAMN05878443_1904"/>
<feature type="transmembrane region" description="Helical" evidence="1">
    <location>
        <begin position="12"/>
        <end position="35"/>
    </location>
</feature>